<dbReference type="AlphaFoldDB" id="A0ABD1HY51"/>
<keyword evidence="1" id="KW-0479">Metal-binding</keyword>
<reference evidence="7 8" key="1">
    <citation type="submission" date="2024-06" db="EMBL/GenBank/DDBJ databases">
        <title>A chromosome level genome sequence of Diviner's sage (Salvia divinorum).</title>
        <authorList>
            <person name="Ford S.A."/>
            <person name="Ro D.-K."/>
            <person name="Ness R.W."/>
            <person name="Phillips M.A."/>
        </authorList>
    </citation>
    <scope>NUCLEOTIDE SEQUENCE [LARGE SCALE GENOMIC DNA]</scope>
    <source>
        <strain evidence="7">SAF-2024a</strain>
        <tissue evidence="7">Leaf</tissue>
    </source>
</reference>
<evidence type="ECO:0000256" key="1">
    <source>
        <dbReference type="ARBA" id="ARBA00022723"/>
    </source>
</evidence>
<keyword evidence="5" id="KW-0472">Membrane</keyword>
<evidence type="ECO:0000256" key="4">
    <source>
        <dbReference type="SAM" id="MobiDB-lite"/>
    </source>
</evidence>
<feature type="transmembrane region" description="Helical" evidence="5">
    <location>
        <begin position="221"/>
        <end position="248"/>
    </location>
</feature>
<organism evidence="7 8">
    <name type="scientific">Salvia divinorum</name>
    <name type="common">Maria pastora</name>
    <name type="synonym">Diviner's sage</name>
    <dbReference type="NCBI Taxonomy" id="28513"/>
    <lineage>
        <taxon>Eukaryota</taxon>
        <taxon>Viridiplantae</taxon>
        <taxon>Streptophyta</taxon>
        <taxon>Embryophyta</taxon>
        <taxon>Tracheophyta</taxon>
        <taxon>Spermatophyta</taxon>
        <taxon>Magnoliopsida</taxon>
        <taxon>eudicotyledons</taxon>
        <taxon>Gunneridae</taxon>
        <taxon>Pentapetalae</taxon>
        <taxon>asterids</taxon>
        <taxon>lamiids</taxon>
        <taxon>Lamiales</taxon>
        <taxon>Lamiaceae</taxon>
        <taxon>Nepetoideae</taxon>
        <taxon>Mentheae</taxon>
        <taxon>Salviinae</taxon>
        <taxon>Salvia</taxon>
        <taxon>Salvia subgen. Calosphace</taxon>
    </lineage>
</organism>
<dbReference type="InterPro" id="IPR011016">
    <property type="entry name" value="Znf_RING-CH"/>
</dbReference>
<dbReference type="PANTHER" id="PTHR23012">
    <property type="entry name" value="RING/FYVE/PHD ZINC FINGER DOMAIN-CONTAINING"/>
    <property type="match status" value="1"/>
</dbReference>
<keyword evidence="5" id="KW-1133">Transmembrane helix</keyword>
<accession>A0ABD1HY51</accession>
<dbReference type="Gene3D" id="3.30.40.10">
    <property type="entry name" value="Zinc/RING finger domain, C3HC4 (zinc finger)"/>
    <property type="match status" value="1"/>
</dbReference>
<name>A0ABD1HY51_SALDI</name>
<dbReference type="SMART" id="SM00744">
    <property type="entry name" value="RINGv"/>
    <property type="match status" value="1"/>
</dbReference>
<dbReference type="InterPro" id="IPR022143">
    <property type="entry name" value="DUF3675"/>
</dbReference>
<keyword evidence="3" id="KW-0862">Zinc</keyword>
<evidence type="ECO:0000259" key="6">
    <source>
        <dbReference type="PROSITE" id="PS51292"/>
    </source>
</evidence>
<feature type="domain" description="RING-CH-type" evidence="6">
    <location>
        <begin position="70"/>
        <end position="130"/>
    </location>
</feature>
<comment type="caution">
    <text evidence="7">The sequence shown here is derived from an EMBL/GenBank/DDBJ whole genome shotgun (WGS) entry which is preliminary data.</text>
</comment>
<evidence type="ECO:0000256" key="5">
    <source>
        <dbReference type="SAM" id="Phobius"/>
    </source>
</evidence>
<feature type="region of interest" description="Disordered" evidence="4">
    <location>
        <begin position="20"/>
        <end position="52"/>
    </location>
</feature>
<evidence type="ECO:0000256" key="3">
    <source>
        <dbReference type="ARBA" id="ARBA00022833"/>
    </source>
</evidence>
<dbReference type="Pfam" id="PF12428">
    <property type="entry name" value="DUF3675"/>
    <property type="match status" value="1"/>
</dbReference>
<keyword evidence="2" id="KW-0863">Zinc-finger</keyword>
<protein>
    <recommendedName>
        <fullName evidence="6">RING-CH-type domain-containing protein</fullName>
    </recommendedName>
</protein>
<dbReference type="Proteomes" id="UP001567538">
    <property type="component" value="Unassembled WGS sequence"/>
</dbReference>
<keyword evidence="5" id="KW-0812">Transmembrane</keyword>
<dbReference type="GO" id="GO:0008270">
    <property type="term" value="F:zinc ion binding"/>
    <property type="evidence" value="ECO:0007669"/>
    <property type="project" value="UniProtKB-KW"/>
</dbReference>
<gene>
    <name evidence="7" type="ORF">AAHA92_04109</name>
</gene>
<dbReference type="EMBL" id="JBEAFC010000003">
    <property type="protein sequence ID" value="KAL1561400.1"/>
    <property type="molecule type" value="Genomic_DNA"/>
</dbReference>
<dbReference type="PROSITE" id="PS51292">
    <property type="entry name" value="ZF_RING_CH"/>
    <property type="match status" value="1"/>
</dbReference>
<feature type="transmembrane region" description="Helical" evidence="5">
    <location>
        <begin position="187"/>
        <end position="209"/>
    </location>
</feature>
<dbReference type="PANTHER" id="PTHR23012:SF176">
    <property type="entry name" value="OS01G0894600 PROTEIN"/>
    <property type="match status" value="1"/>
</dbReference>
<dbReference type="Pfam" id="PF12906">
    <property type="entry name" value="RINGv"/>
    <property type="match status" value="1"/>
</dbReference>
<dbReference type="CDD" id="cd16495">
    <property type="entry name" value="RING_CH-C4HC3_MARCH"/>
    <property type="match status" value="1"/>
</dbReference>
<dbReference type="InterPro" id="IPR013083">
    <property type="entry name" value="Znf_RING/FYVE/PHD"/>
</dbReference>
<dbReference type="SUPFAM" id="SSF57850">
    <property type="entry name" value="RING/U-box"/>
    <property type="match status" value="1"/>
</dbReference>
<evidence type="ECO:0000313" key="8">
    <source>
        <dbReference type="Proteomes" id="UP001567538"/>
    </source>
</evidence>
<sequence>MVDELMVVCVDRIIASAACLQPPPPPPPPPPNKTLTADGGGTEESSVAAADESDNAAKDAIFGGGISSSSSTLLLSECRICQEEDDGKGLESPCSCSGTLKFAHRKCVQRWCNKKGDTTCEICNQVFSPNYTCPLPRGNADVITIDIRQALEAHVDLQRTRLLAFTEAERHLLESGHNDYGTESQRILIYFRSAVIILMLLLLIHQTFVLDVGAPLGSSVFLHYLIFVAQLSGFLLPCYVVGYSWYILRCRRRRQVC</sequence>
<dbReference type="InterPro" id="IPR033275">
    <property type="entry name" value="MARCH-like"/>
</dbReference>
<proteinExistence type="predicted"/>
<keyword evidence="8" id="KW-1185">Reference proteome</keyword>
<evidence type="ECO:0000256" key="2">
    <source>
        <dbReference type="ARBA" id="ARBA00022771"/>
    </source>
</evidence>
<evidence type="ECO:0000313" key="7">
    <source>
        <dbReference type="EMBL" id="KAL1561400.1"/>
    </source>
</evidence>
<feature type="compositionally biased region" description="Pro residues" evidence="4">
    <location>
        <begin position="21"/>
        <end position="32"/>
    </location>
</feature>